<name>A0A382ARF5_9ZZZZ</name>
<dbReference type="Pfam" id="PF00565">
    <property type="entry name" value="SNase"/>
    <property type="match status" value="1"/>
</dbReference>
<feature type="domain" description="TNase-like" evidence="1">
    <location>
        <begin position="34"/>
        <end position="149"/>
    </location>
</feature>
<dbReference type="Gene3D" id="2.40.50.90">
    <property type="match status" value="1"/>
</dbReference>
<dbReference type="AlphaFoldDB" id="A0A382ARF5"/>
<proteinExistence type="predicted"/>
<dbReference type="InterPro" id="IPR016071">
    <property type="entry name" value="Staphylococal_nuclease_OB-fold"/>
</dbReference>
<reference evidence="2" key="1">
    <citation type="submission" date="2018-05" db="EMBL/GenBank/DDBJ databases">
        <authorList>
            <person name="Lanie J.A."/>
            <person name="Ng W.-L."/>
            <person name="Kazmierczak K.M."/>
            <person name="Andrzejewski T.M."/>
            <person name="Davidsen T.M."/>
            <person name="Wayne K.J."/>
            <person name="Tettelin H."/>
            <person name="Glass J.I."/>
            <person name="Rusch D."/>
            <person name="Podicherti R."/>
            <person name="Tsui H.-C.T."/>
            <person name="Winkler M.E."/>
        </authorList>
    </citation>
    <scope>NUCLEOTIDE SEQUENCE</scope>
</reference>
<dbReference type="EMBL" id="UINC01026433">
    <property type="protein sequence ID" value="SVB03871.1"/>
    <property type="molecule type" value="Genomic_DNA"/>
</dbReference>
<organism evidence="2">
    <name type="scientific">marine metagenome</name>
    <dbReference type="NCBI Taxonomy" id="408172"/>
    <lineage>
        <taxon>unclassified sequences</taxon>
        <taxon>metagenomes</taxon>
        <taxon>ecological metagenomes</taxon>
    </lineage>
</organism>
<dbReference type="PROSITE" id="PS50830">
    <property type="entry name" value="TNASE_3"/>
    <property type="match status" value="1"/>
</dbReference>
<protein>
    <recommendedName>
        <fullName evidence="1">TNase-like domain-containing protein</fullName>
    </recommendedName>
</protein>
<dbReference type="SUPFAM" id="SSF50199">
    <property type="entry name" value="Staphylococcal nuclease"/>
    <property type="match status" value="1"/>
</dbReference>
<dbReference type="InterPro" id="IPR035437">
    <property type="entry name" value="SNase_OB-fold_sf"/>
</dbReference>
<dbReference type="SMART" id="SM00318">
    <property type="entry name" value="SNc"/>
    <property type="match status" value="1"/>
</dbReference>
<evidence type="ECO:0000259" key="1">
    <source>
        <dbReference type="PROSITE" id="PS50830"/>
    </source>
</evidence>
<evidence type="ECO:0000313" key="2">
    <source>
        <dbReference type="EMBL" id="SVB03871.1"/>
    </source>
</evidence>
<accession>A0A382ARF5</accession>
<gene>
    <name evidence="2" type="ORF">METZ01_LOCUS156725</name>
</gene>
<sequence>MVRLFLMACIALLLAACSTVPTPAEEQTMLRCIDCRTMSVQRVIDGDTFDTPSRRVRLFGVDTPERGKACFKEATNRLRSLAGSQVRVEPGPRAQDRGGRLLLYVYTESGNSIDEILIREGLAVAWTRDGQHRDILVSLAKEAQTMGTGCIW</sequence>
<dbReference type="PROSITE" id="PS51257">
    <property type="entry name" value="PROKAR_LIPOPROTEIN"/>
    <property type="match status" value="1"/>
</dbReference>